<keyword evidence="6" id="KW-0472">Membrane</keyword>
<evidence type="ECO:0000313" key="9">
    <source>
        <dbReference type="Proteomes" id="UP000261620"/>
    </source>
</evidence>
<evidence type="ECO:0000256" key="2">
    <source>
        <dbReference type="ARBA" id="ARBA00005453"/>
    </source>
</evidence>
<evidence type="ECO:0000256" key="5">
    <source>
        <dbReference type="ARBA" id="ARBA00023128"/>
    </source>
</evidence>
<accession>A0A3Q3XAW3</accession>
<reference evidence="8" key="2">
    <citation type="submission" date="2025-09" db="UniProtKB">
        <authorList>
            <consortium name="Ensembl"/>
        </authorList>
    </citation>
    <scope>IDENTIFICATION</scope>
</reference>
<dbReference type="OMA" id="AWNQEFW"/>
<protein>
    <submittedName>
        <fullName evidence="8">Uncharacterized protein</fullName>
    </submittedName>
</protein>
<dbReference type="InterPro" id="IPR018796">
    <property type="entry name" value="COA8"/>
</dbReference>
<dbReference type="Ensembl" id="ENSMMOT00000019803.1">
    <property type="protein sequence ID" value="ENSMMOP00000019476.1"/>
    <property type="gene ID" value="ENSMMOG00000014775.1"/>
</dbReference>
<feature type="region of interest" description="Disordered" evidence="7">
    <location>
        <begin position="1"/>
        <end position="34"/>
    </location>
</feature>
<keyword evidence="5" id="KW-0496">Mitochondrion</keyword>
<evidence type="ECO:0000256" key="7">
    <source>
        <dbReference type="SAM" id="MobiDB-lite"/>
    </source>
</evidence>
<evidence type="ECO:0000256" key="1">
    <source>
        <dbReference type="ARBA" id="ARBA00004443"/>
    </source>
</evidence>
<comment type="subcellular location">
    <subcellularLocation>
        <location evidence="1">Mitochondrion inner membrane</location>
        <topology evidence="1">Peripheral membrane protein</topology>
        <orientation evidence="1">Matrix side</orientation>
    </subcellularLocation>
</comment>
<dbReference type="STRING" id="94237.ENSMMOP00000019476"/>
<dbReference type="GO" id="GO:0005743">
    <property type="term" value="C:mitochondrial inner membrane"/>
    <property type="evidence" value="ECO:0007669"/>
    <property type="project" value="UniProtKB-SubCell"/>
</dbReference>
<dbReference type="PANTHER" id="PTHR31107:SF2">
    <property type="entry name" value="CYTOCHROME C OXIDASE ASSEMBLY FACTOR 8"/>
    <property type="match status" value="1"/>
</dbReference>
<keyword evidence="4" id="KW-0809">Transit peptide</keyword>
<keyword evidence="3" id="KW-0999">Mitochondrion inner membrane</keyword>
<dbReference type="AlphaFoldDB" id="A0A3Q3XAW3"/>
<dbReference type="PANTHER" id="PTHR31107">
    <property type="entry name" value="APOPTOGENIC PROTEIN 1, MITOCHONDRIAL"/>
    <property type="match status" value="1"/>
</dbReference>
<evidence type="ECO:0000256" key="3">
    <source>
        <dbReference type="ARBA" id="ARBA00022792"/>
    </source>
</evidence>
<dbReference type="Pfam" id="PF10231">
    <property type="entry name" value="COA8"/>
    <property type="match status" value="1"/>
</dbReference>
<proteinExistence type="inferred from homology"/>
<sequence length="165" mass="19613">CSSEQATQKDRTPKRCAVRPAASSTHDWVGPPNPLSNLRPIVYRVPEEETELEKRLRHLRQETEDWNHDFWTKQNISFSKEKESFIVSQLKTKGLTLRDDEGRRRSLNSEEMAVFYKNFLDKNRIRHASYNNEWYRRNFSITLLMARVALNAAWRSNFAEKKQKI</sequence>
<evidence type="ECO:0000256" key="4">
    <source>
        <dbReference type="ARBA" id="ARBA00022946"/>
    </source>
</evidence>
<keyword evidence="9" id="KW-1185">Reference proteome</keyword>
<comment type="similarity">
    <text evidence="2">Belongs to the COA8 family.</text>
</comment>
<dbReference type="Proteomes" id="UP000261620">
    <property type="component" value="Unplaced"/>
</dbReference>
<dbReference type="GO" id="GO:0097193">
    <property type="term" value="P:intrinsic apoptotic signaling pathway"/>
    <property type="evidence" value="ECO:0007669"/>
    <property type="project" value="InterPro"/>
</dbReference>
<name>A0A3Q3XAW3_MOLML</name>
<reference evidence="8" key="1">
    <citation type="submission" date="2025-08" db="UniProtKB">
        <authorList>
            <consortium name="Ensembl"/>
        </authorList>
    </citation>
    <scope>IDENTIFICATION</scope>
</reference>
<evidence type="ECO:0000256" key="6">
    <source>
        <dbReference type="ARBA" id="ARBA00023136"/>
    </source>
</evidence>
<evidence type="ECO:0000313" key="8">
    <source>
        <dbReference type="Ensembl" id="ENSMMOP00000019476.1"/>
    </source>
</evidence>
<organism evidence="8 9">
    <name type="scientific">Mola mola</name>
    <name type="common">Ocean sunfish</name>
    <name type="synonym">Tetraodon mola</name>
    <dbReference type="NCBI Taxonomy" id="94237"/>
    <lineage>
        <taxon>Eukaryota</taxon>
        <taxon>Metazoa</taxon>
        <taxon>Chordata</taxon>
        <taxon>Craniata</taxon>
        <taxon>Vertebrata</taxon>
        <taxon>Euteleostomi</taxon>
        <taxon>Actinopterygii</taxon>
        <taxon>Neopterygii</taxon>
        <taxon>Teleostei</taxon>
        <taxon>Neoteleostei</taxon>
        <taxon>Acanthomorphata</taxon>
        <taxon>Eupercaria</taxon>
        <taxon>Tetraodontiformes</taxon>
        <taxon>Molidae</taxon>
        <taxon>Mola</taxon>
    </lineage>
</organism>